<sequence>MESFHRFGGVAPKVMSLELLKEITNNFSKERVLGRGTFGTVYKGVQDGEEIAVKLLHLTRGQDDLSQFMKEFDNLRRLRHQNVVLLLGYCYEIKSEFVDYGEKLIRAENIYRALCFEYLHNRSLQRHLHDEYHGLDWQTRYKIIKGTCEGLKYLHEGTGKSYVPFGFET</sequence>
<dbReference type="PANTHER" id="PTHR45707">
    <property type="entry name" value="C2 CALCIUM/LIPID-BINDING PLANT PHOSPHORIBOSYLTRANSFERASE FAMILY PROTEIN"/>
    <property type="match status" value="1"/>
</dbReference>
<dbReference type="PROSITE" id="PS00107">
    <property type="entry name" value="PROTEIN_KINASE_ATP"/>
    <property type="match status" value="1"/>
</dbReference>
<dbReference type="PROSITE" id="PS50011">
    <property type="entry name" value="PROTEIN_KINASE_DOM"/>
    <property type="match status" value="1"/>
</dbReference>
<dbReference type="SUPFAM" id="SSF56112">
    <property type="entry name" value="Protein kinase-like (PK-like)"/>
    <property type="match status" value="1"/>
</dbReference>
<gene>
    <name evidence="3" type="ORF">HU200_067604</name>
</gene>
<dbReference type="Proteomes" id="UP000636709">
    <property type="component" value="Unassembled WGS sequence"/>
</dbReference>
<dbReference type="Pfam" id="PF00069">
    <property type="entry name" value="Pkinase"/>
    <property type="match status" value="1"/>
</dbReference>
<dbReference type="InterPro" id="IPR000719">
    <property type="entry name" value="Prot_kinase_dom"/>
</dbReference>
<organism evidence="3 4">
    <name type="scientific">Digitaria exilis</name>
    <dbReference type="NCBI Taxonomy" id="1010633"/>
    <lineage>
        <taxon>Eukaryota</taxon>
        <taxon>Viridiplantae</taxon>
        <taxon>Streptophyta</taxon>
        <taxon>Embryophyta</taxon>
        <taxon>Tracheophyta</taxon>
        <taxon>Spermatophyta</taxon>
        <taxon>Magnoliopsida</taxon>
        <taxon>Liliopsida</taxon>
        <taxon>Poales</taxon>
        <taxon>Poaceae</taxon>
        <taxon>PACMAD clade</taxon>
        <taxon>Panicoideae</taxon>
        <taxon>Panicodae</taxon>
        <taxon>Paniceae</taxon>
        <taxon>Anthephorinae</taxon>
        <taxon>Digitaria</taxon>
    </lineage>
</organism>
<keyword evidence="1" id="KW-0067">ATP-binding</keyword>
<evidence type="ECO:0000259" key="2">
    <source>
        <dbReference type="PROSITE" id="PS50011"/>
    </source>
</evidence>
<proteinExistence type="predicted"/>
<accession>A0A835DW37</accession>
<dbReference type="GO" id="GO:0004672">
    <property type="term" value="F:protein kinase activity"/>
    <property type="evidence" value="ECO:0007669"/>
    <property type="project" value="InterPro"/>
</dbReference>
<feature type="binding site" evidence="1">
    <location>
        <position position="54"/>
    </location>
    <ligand>
        <name>ATP</name>
        <dbReference type="ChEBI" id="CHEBI:30616"/>
    </ligand>
</feature>
<dbReference type="InterPro" id="IPR011009">
    <property type="entry name" value="Kinase-like_dom_sf"/>
</dbReference>
<dbReference type="InterPro" id="IPR017441">
    <property type="entry name" value="Protein_kinase_ATP_BS"/>
</dbReference>
<dbReference type="OrthoDB" id="686240at2759"/>
<keyword evidence="1" id="KW-0547">Nucleotide-binding</keyword>
<protein>
    <recommendedName>
        <fullName evidence="2">Protein kinase domain-containing protein</fullName>
    </recommendedName>
</protein>
<keyword evidence="4" id="KW-1185">Reference proteome</keyword>
<name>A0A835DW37_9POAL</name>
<dbReference type="Gene3D" id="1.10.510.10">
    <property type="entry name" value="Transferase(Phosphotransferase) domain 1"/>
    <property type="match status" value="1"/>
</dbReference>
<dbReference type="AlphaFoldDB" id="A0A835DW37"/>
<dbReference type="EMBL" id="JACEFO010003304">
    <property type="protein sequence ID" value="KAF8641896.1"/>
    <property type="molecule type" value="Genomic_DNA"/>
</dbReference>
<comment type="caution">
    <text evidence="3">The sequence shown here is derived from an EMBL/GenBank/DDBJ whole genome shotgun (WGS) entry which is preliminary data.</text>
</comment>
<feature type="domain" description="Protein kinase" evidence="2">
    <location>
        <begin position="27"/>
        <end position="169"/>
    </location>
</feature>
<dbReference type="PANTHER" id="PTHR45707:SF76">
    <property type="entry name" value="PROTEIN KINASE DOMAIN-CONTAINING PROTEIN"/>
    <property type="match status" value="1"/>
</dbReference>
<reference evidence="3" key="1">
    <citation type="submission" date="2020-07" db="EMBL/GenBank/DDBJ databases">
        <title>Genome sequence and genetic diversity analysis of an under-domesticated orphan crop, white fonio (Digitaria exilis).</title>
        <authorList>
            <person name="Bennetzen J.L."/>
            <person name="Chen S."/>
            <person name="Ma X."/>
            <person name="Wang X."/>
            <person name="Yssel A.E.J."/>
            <person name="Chaluvadi S.R."/>
            <person name="Johnson M."/>
            <person name="Gangashetty P."/>
            <person name="Hamidou F."/>
            <person name="Sanogo M.D."/>
            <person name="Zwaenepoel A."/>
            <person name="Wallace J."/>
            <person name="Van De Peer Y."/>
            <person name="Van Deynze A."/>
        </authorList>
    </citation>
    <scope>NUCLEOTIDE SEQUENCE</scope>
    <source>
        <tissue evidence="3">Leaves</tissue>
    </source>
</reference>
<evidence type="ECO:0000256" key="1">
    <source>
        <dbReference type="PROSITE-ProRule" id="PRU10141"/>
    </source>
</evidence>
<dbReference type="Gene3D" id="3.30.200.20">
    <property type="entry name" value="Phosphorylase Kinase, domain 1"/>
    <property type="match status" value="1"/>
</dbReference>
<evidence type="ECO:0000313" key="4">
    <source>
        <dbReference type="Proteomes" id="UP000636709"/>
    </source>
</evidence>
<evidence type="ECO:0000313" key="3">
    <source>
        <dbReference type="EMBL" id="KAF8641896.1"/>
    </source>
</evidence>
<dbReference type="GO" id="GO:0005524">
    <property type="term" value="F:ATP binding"/>
    <property type="evidence" value="ECO:0007669"/>
    <property type="project" value="UniProtKB-UniRule"/>
</dbReference>